<dbReference type="Gene3D" id="1.10.510.10">
    <property type="entry name" value="Transferase(Phosphotransferase) domain 1"/>
    <property type="match status" value="1"/>
</dbReference>
<keyword evidence="4" id="KW-1185">Reference proteome</keyword>
<dbReference type="PROSITE" id="PS00107">
    <property type="entry name" value="PROTEIN_KINASE_ATP"/>
    <property type="match status" value="1"/>
</dbReference>
<dbReference type="Pfam" id="PF00023">
    <property type="entry name" value="Ank"/>
    <property type="match status" value="1"/>
</dbReference>
<dbReference type="PROSITE" id="PS00108">
    <property type="entry name" value="PROTEIN_KINASE_ST"/>
    <property type="match status" value="1"/>
</dbReference>
<dbReference type="SMART" id="SM00248">
    <property type="entry name" value="ANK"/>
    <property type="match status" value="5"/>
</dbReference>
<dbReference type="Gene3D" id="3.30.200.20">
    <property type="entry name" value="Phosphorylase Kinase, domain 1"/>
    <property type="match status" value="1"/>
</dbReference>
<organism evidence="3 4">
    <name type="scientific">Paramuricea clavata</name>
    <name type="common">Red gorgonian</name>
    <name type="synonym">Violescent sea-whip</name>
    <dbReference type="NCBI Taxonomy" id="317549"/>
    <lineage>
        <taxon>Eukaryota</taxon>
        <taxon>Metazoa</taxon>
        <taxon>Cnidaria</taxon>
        <taxon>Anthozoa</taxon>
        <taxon>Octocorallia</taxon>
        <taxon>Malacalcyonacea</taxon>
        <taxon>Plexauridae</taxon>
        <taxon>Paramuricea</taxon>
    </lineage>
</organism>
<dbReference type="OrthoDB" id="5975584at2759"/>
<dbReference type="GO" id="GO:0036498">
    <property type="term" value="P:IRE1-mediated unfolded protein response"/>
    <property type="evidence" value="ECO:0007669"/>
    <property type="project" value="TreeGrafter"/>
</dbReference>
<proteinExistence type="predicted"/>
<dbReference type="PANTHER" id="PTHR13954:SF28">
    <property type="match status" value="1"/>
</dbReference>
<dbReference type="InterPro" id="IPR011009">
    <property type="entry name" value="Kinase-like_dom_sf"/>
</dbReference>
<dbReference type="Gene3D" id="1.25.40.20">
    <property type="entry name" value="Ankyrin repeat-containing domain"/>
    <property type="match status" value="2"/>
</dbReference>
<keyword evidence="1" id="KW-0547">Nucleotide-binding</keyword>
<dbReference type="SUPFAM" id="SSF48403">
    <property type="entry name" value="Ankyrin repeat"/>
    <property type="match status" value="1"/>
</dbReference>
<dbReference type="InterPro" id="IPR008271">
    <property type="entry name" value="Ser/Thr_kinase_AS"/>
</dbReference>
<dbReference type="PRINTS" id="PR01415">
    <property type="entry name" value="ANKYRIN"/>
</dbReference>
<dbReference type="InterPro" id="IPR045133">
    <property type="entry name" value="IRE1/2-like"/>
</dbReference>
<evidence type="ECO:0000256" key="2">
    <source>
        <dbReference type="ARBA" id="ARBA00022840"/>
    </source>
</evidence>
<dbReference type="GO" id="GO:0004674">
    <property type="term" value="F:protein serine/threonine kinase activity"/>
    <property type="evidence" value="ECO:0007669"/>
    <property type="project" value="InterPro"/>
</dbReference>
<dbReference type="GO" id="GO:1990604">
    <property type="term" value="C:IRE1-TRAF2-ASK1 complex"/>
    <property type="evidence" value="ECO:0007669"/>
    <property type="project" value="TreeGrafter"/>
</dbReference>
<dbReference type="PROSITE" id="PS50011">
    <property type="entry name" value="PROTEIN_KINASE_DOM"/>
    <property type="match status" value="1"/>
</dbReference>
<dbReference type="GO" id="GO:0004521">
    <property type="term" value="F:RNA endonuclease activity"/>
    <property type="evidence" value="ECO:0007669"/>
    <property type="project" value="InterPro"/>
</dbReference>
<protein>
    <submittedName>
        <fullName evidence="3">Serine threonine- kinase endoribonuclease IRE1</fullName>
    </submittedName>
</protein>
<dbReference type="GO" id="GO:0005524">
    <property type="term" value="F:ATP binding"/>
    <property type="evidence" value="ECO:0007669"/>
    <property type="project" value="UniProtKB-UniRule"/>
</dbReference>
<keyword evidence="2" id="KW-0067">ATP-binding</keyword>
<sequence length="520" mass="59006">MSELLNAAETRNFREVRRLVESGADVNQKNSYHTTALHCVAQSGSLETVKYLAEHGADINCKNWRNETALHYCVRSASLDIVKYLVEKGADVNSISESNRTCLHFAVECGSLELVKYLVEHGANVTREDCRAWHTVLHYACKLGNVLIVDYLLEHGAKEDVNKQEWASPLSAACPGGHTAVVQALLKYNVDLRKEKLLICGNSEIMNILNLELKKSIKHREKIEILRTMNEEMLAKDGPPLKYFSALKTLLLGKGSMGTTVYVGIMEDGSEVAVKRMLIQACEDSARNEIEILNRTDTNKSPFIVSYRHFYDDDTFMYLILDLCEETLKEYVNSQTTEHLRKHGPRMIKEILTGLQFLHRLGILHRDLKPTNVLVDVEGHMRLADFGVSRVLNEDETTVYTDAKGTRDWMPVEVIEAIDKRQKCRFKKKSDVQAVGMMGFFILTKGEHPFGPSSVDCMTNILQGNPVNLSKLQNLGAREFVAWLISHSISERPYAHEALSHSFMNQVEEFEVFPKLMKRQ</sequence>
<comment type="caution">
    <text evidence="3">The sequence shown here is derived from an EMBL/GenBank/DDBJ whole genome shotgun (WGS) entry which is preliminary data.</text>
</comment>
<gene>
    <name evidence="3" type="ORF">PACLA_8A064557</name>
</gene>
<dbReference type="InterPro" id="IPR002110">
    <property type="entry name" value="Ankyrin_rpt"/>
</dbReference>
<reference evidence="3" key="1">
    <citation type="submission" date="2020-04" db="EMBL/GenBank/DDBJ databases">
        <authorList>
            <person name="Alioto T."/>
            <person name="Alioto T."/>
            <person name="Gomez Garrido J."/>
        </authorList>
    </citation>
    <scope>NUCLEOTIDE SEQUENCE</scope>
    <source>
        <strain evidence="3">A484AB</strain>
    </source>
</reference>
<evidence type="ECO:0000256" key="1">
    <source>
        <dbReference type="ARBA" id="ARBA00022741"/>
    </source>
</evidence>
<keyword evidence="3" id="KW-0418">Kinase</keyword>
<dbReference type="InterPro" id="IPR000719">
    <property type="entry name" value="Prot_kinase_dom"/>
</dbReference>
<dbReference type="PROSITE" id="PS50088">
    <property type="entry name" value="ANK_REPEAT"/>
    <property type="match status" value="5"/>
</dbReference>
<dbReference type="EMBL" id="CACRXK020015802">
    <property type="protein sequence ID" value="CAB4028891.1"/>
    <property type="molecule type" value="Genomic_DNA"/>
</dbReference>
<evidence type="ECO:0000313" key="3">
    <source>
        <dbReference type="EMBL" id="CAB4028891.1"/>
    </source>
</evidence>
<dbReference type="GO" id="GO:0051082">
    <property type="term" value="F:unfolded protein binding"/>
    <property type="evidence" value="ECO:0007669"/>
    <property type="project" value="TreeGrafter"/>
</dbReference>
<keyword evidence="3" id="KW-0808">Transferase</keyword>
<dbReference type="PROSITE" id="PS50297">
    <property type="entry name" value="ANK_REP_REGION"/>
    <property type="match status" value="4"/>
</dbReference>
<dbReference type="Proteomes" id="UP001152795">
    <property type="component" value="Unassembled WGS sequence"/>
</dbReference>
<evidence type="ECO:0000313" key="4">
    <source>
        <dbReference type="Proteomes" id="UP001152795"/>
    </source>
</evidence>
<dbReference type="Pfam" id="PF12796">
    <property type="entry name" value="Ank_2"/>
    <property type="match status" value="2"/>
</dbReference>
<accession>A0A6S7JER0</accession>
<dbReference type="SUPFAM" id="SSF56112">
    <property type="entry name" value="Protein kinase-like (PK-like)"/>
    <property type="match status" value="1"/>
</dbReference>
<dbReference type="InterPro" id="IPR036770">
    <property type="entry name" value="Ankyrin_rpt-contain_sf"/>
</dbReference>
<dbReference type="SMART" id="SM00220">
    <property type="entry name" value="S_TKc"/>
    <property type="match status" value="1"/>
</dbReference>
<dbReference type="PANTHER" id="PTHR13954">
    <property type="entry name" value="IRE1-RELATED"/>
    <property type="match status" value="1"/>
</dbReference>
<dbReference type="AlphaFoldDB" id="A0A6S7JER0"/>
<name>A0A6S7JER0_PARCT</name>
<dbReference type="PIRSF" id="PIRSF000654">
    <property type="entry name" value="Integrin-linked_kinase"/>
    <property type="match status" value="1"/>
</dbReference>
<dbReference type="GO" id="GO:0070059">
    <property type="term" value="P:intrinsic apoptotic signaling pathway in response to endoplasmic reticulum stress"/>
    <property type="evidence" value="ECO:0007669"/>
    <property type="project" value="TreeGrafter"/>
</dbReference>
<dbReference type="InterPro" id="IPR017441">
    <property type="entry name" value="Protein_kinase_ATP_BS"/>
</dbReference>
<dbReference type="Pfam" id="PF00069">
    <property type="entry name" value="Pkinase"/>
    <property type="match status" value="1"/>
</dbReference>